<dbReference type="PhylomeDB" id="A0A060RVN1"/>
<dbReference type="VEuPathDB" id="PlasmoDB:PRG01_1219200"/>
<name>A0A060RVN1_PLARE</name>
<dbReference type="EMBL" id="HG810773">
    <property type="protein sequence ID" value="CDO65434.1"/>
    <property type="molecule type" value="Genomic_DNA"/>
</dbReference>
<evidence type="ECO:0000256" key="1">
    <source>
        <dbReference type="ARBA" id="ARBA00005701"/>
    </source>
</evidence>
<proteinExistence type="inferred from homology"/>
<reference evidence="2" key="2">
    <citation type="submission" date="2014-05" db="EMBL/GenBank/DDBJ databases">
        <title>The genome sequences of chimpanzee malaria parasites reveal the path to human adaptation.</title>
        <authorList>
            <person name="Otto T.D."/>
            <person name="Rayner J.C."/>
            <person name="Boehme U."/>
            <person name="Pain A."/>
            <person name="Spottiswoode N."/>
            <person name="Sanders M."/>
            <person name="Quail M."/>
            <person name="Ollomo B."/>
            <person name="Renaud F."/>
            <person name="Thomas A.W."/>
            <person name="Prugnolle F."/>
            <person name="Conway D.J."/>
            <person name="Newbold C."/>
            <person name="Berriman M."/>
        </authorList>
    </citation>
    <scope>NUCLEOTIDE SEQUENCE [LARGE SCALE GENOMIC DNA]</scope>
    <source>
        <strain evidence="2">CDC</strain>
    </source>
</reference>
<protein>
    <submittedName>
        <fullName evidence="2">Uncharacterized protein</fullName>
    </submittedName>
</protein>
<organism evidence="2 3">
    <name type="scientific">Plasmodium reichenowi</name>
    <dbReference type="NCBI Taxonomy" id="5854"/>
    <lineage>
        <taxon>Eukaryota</taxon>
        <taxon>Sar</taxon>
        <taxon>Alveolata</taxon>
        <taxon>Apicomplexa</taxon>
        <taxon>Aconoidasida</taxon>
        <taxon>Haemosporida</taxon>
        <taxon>Plasmodiidae</taxon>
        <taxon>Plasmodium</taxon>
        <taxon>Plasmodium (Laverania)</taxon>
    </lineage>
</organism>
<keyword evidence="3" id="KW-1185">Reference proteome</keyword>
<evidence type="ECO:0000313" key="2">
    <source>
        <dbReference type="EMBL" id="CDO65434.1"/>
    </source>
</evidence>
<sequence>MDKYKYLKSLRGKNLFSLKYTESFNFNSIHKNIDKHFIYTYTKRNNFVNYVNIIYKRYLKTMGENYTNDDYKKYDNCILQNDKKNNNFYEQSLEDIQKISNDEIKKDKKEVQIKNNPKNNISEECGYKYDKHEPTMFGDWSHNCRVTDF</sequence>
<dbReference type="VEuPathDB" id="PlasmoDB:PRCDC_1214900"/>
<comment type="similarity">
    <text evidence="1">Belongs to the SDHAF4 family.</text>
</comment>
<dbReference type="AlphaFoldDB" id="A0A060RVN1"/>
<dbReference type="InterPro" id="IPR012875">
    <property type="entry name" value="SDHF4"/>
</dbReference>
<reference evidence="2" key="1">
    <citation type="submission" date="2014-01" db="EMBL/GenBank/DDBJ databases">
        <authorList>
            <person name="Aslett M."/>
        </authorList>
    </citation>
    <scope>NUCLEOTIDE SEQUENCE</scope>
    <source>
        <strain evidence="2">CDC</strain>
    </source>
</reference>
<evidence type="ECO:0000313" key="3">
    <source>
        <dbReference type="Proteomes" id="UP000027581"/>
    </source>
</evidence>
<dbReference type="Proteomes" id="UP000027581">
    <property type="component" value="Unassembled WGS sequence"/>
</dbReference>
<accession>A0A060RVN1</accession>
<gene>
    <name evidence="2" type="ORF">PRCDC_1214900</name>
</gene>
<dbReference type="Pfam" id="PF07896">
    <property type="entry name" value="DUF1674"/>
    <property type="match status" value="1"/>
</dbReference>